<proteinExistence type="predicted"/>
<dbReference type="AlphaFoldDB" id="A0A0F8Z010"/>
<organism evidence="2">
    <name type="scientific">marine sediment metagenome</name>
    <dbReference type="NCBI Taxonomy" id="412755"/>
    <lineage>
        <taxon>unclassified sequences</taxon>
        <taxon>metagenomes</taxon>
        <taxon>ecological metagenomes</taxon>
    </lineage>
</organism>
<keyword evidence="1" id="KW-1133">Transmembrane helix</keyword>
<protein>
    <submittedName>
        <fullName evidence="2">Uncharacterized protein</fullName>
    </submittedName>
</protein>
<dbReference type="EMBL" id="LAZR01017642">
    <property type="protein sequence ID" value="KKL99579.1"/>
    <property type="molecule type" value="Genomic_DNA"/>
</dbReference>
<keyword evidence="1" id="KW-0472">Membrane</keyword>
<sequence>MIAKLADKIINSMLIPWILLLIEGGLVGYTAYMYADKGKIGMFIAFIICFVAYVWWGIMLIKCMRLDKEIKEIGGNIARLKEGIDFYASYKLCDDNEGEEWKAKEKEGE</sequence>
<dbReference type="EMBL" id="LAZR01050573">
    <property type="protein sequence ID" value="KKK87057.1"/>
    <property type="molecule type" value="Genomic_DNA"/>
</dbReference>
<gene>
    <name evidence="3" type="ORF">LCGC14_1812980</name>
    <name evidence="2" type="ORF">LCGC14_2757050</name>
</gene>
<reference evidence="2" key="1">
    <citation type="journal article" date="2015" name="Nature">
        <title>Complex archaea that bridge the gap between prokaryotes and eukaryotes.</title>
        <authorList>
            <person name="Spang A."/>
            <person name="Saw J.H."/>
            <person name="Jorgensen S.L."/>
            <person name="Zaremba-Niedzwiedzka K."/>
            <person name="Martijn J."/>
            <person name="Lind A.E."/>
            <person name="van Eijk R."/>
            <person name="Schleper C."/>
            <person name="Guy L."/>
            <person name="Ettema T.J."/>
        </authorList>
    </citation>
    <scope>NUCLEOTIDE SEQUENCE</scope>
</reference>
<feature type="transmembrane region" description="Helical" evidence="1">
    <location>
        <begin position="12"/>
        <end position="34"/>
    </location>
</feature>
<evidence type="ECO:0000313" key="3">
    <source>
        <dbReference type="EMBL" id="KKL99579.1"/>
    </source>
</evidence>
<evidence type="ECO:0000256" key="1">
    <source>
        <dbReference type="SAM" id="Phobius"/>
    </source>
</evidence>
<keyword evidence="1" id="KW-0812">Transmembrane</keyword>
<evidence type="ECO:0000313" key="2">
    <source>
        <dbReference type="EMBL" id="KKK87057.1"/>
    </source>
</evidence>
<comment type="caution">
    <text evidence="2">The sequence shown here is derived from an EMBL/GenBank/DDBJ whole genome shotgun (WGS) entry which is preliminary data.</text>
</comment>
<name>A0A0F8Z010_9ZZZZ</name>
<feature type="transmembrane region" description="Helical" evidence="1">
    <location>
        <begin position="40"/>
        <end position="61"/>
    </location>
</feature>
<accession>A0A0F8Z010</accession>